<evidence type="ECO:0000256" key="3">
    <source>
        <dbReference type="ARBA" id="ARBA00023295"/>
    </source>
</evidence>
<dbReference type="InterPro" id="IPR001764">
    <property type="entry name" value="Glyco_hydro_3_N"/>
</dbReference>
<dbReference type="SUPFAM" id="SSF51445">
    <property type="entry name" value="(Trans)glycosidases"/>
    <property type="match status" value="1"/>
</dbReference>
<protein>
    <submittedName>
        <fullName evidence="5">Beta-N-acetylhexosaminidase</fullName>
        <ecNumber evidence="5">3.2.1.52</ecNumber>
    </submittedName>
</protein>
<gene>
    <name evidence="5" type="primary">nagZ</name>
    <name evidence="5" type="ORF">ACFSJF_03390</name>
</gene>
<sequence>MRKKIGVIGILLSLLLIIGFILIGKTFTTTQHKILAKDAPKSIVSLLEKEFIIRQSEQDIIDVLFKSAKEGTIPNVPITAGITEINEVMNQWGEPENSSTTDHGIYIDYPESNITLGYANDIVFDLRSFDQNLQQIHLEDILQRKGEPDEKLYYKDEQVDQIILVYQLGGSYQLKWILSKPTTDDPNPEVHHISVVTEKSESTPANSIEGMSLEEKIGQMIIAGLPGTEIAKETKSLINDYKLGGLIFYADNLVTVNQTKNLVNDIVEVNSANDIPLFLSVDQEGGRITRLPGGISDLPTNEEIGNINDPTLSYKIGSLLGKQVKEFGMNLNFAPVLDVNSNPNNPVINNRSYGDNASVVSELGIQTMKGIQSEQVVPVIKHFPGHGDTSVDSHLELPIVDKSMEELQNLELIPFKNAIDNGAEIIMTAHILLPEVDPVYPATLSKEILTDLLRDQLSFDGLIITDDMTMDAIESNYEVEEAAIQSIRAGSDIVLIAHGYDPVVNTMQAIKQAVQEGVISEERINESVRRILEVKQQYNMTNNKVDNIDIEKLNKQMDEVLD</sequence>
<dbReference type="InterPro" id="IPR025453">
    <property type="entry name" value="DUF4309"/>
</dbReference>
<comment type="caution">
    <text evidence="5">The sequence shown here is derived from an EMBL/GenBank/DDBJ whole genome shotgun (WGS) entry which is preliminary data.</text>
</comment>
<comment type="similarity">
    <text evidence="1">Belongs to the glycosyl hydrolase 3 family.</text>
</comment>
<evidence type="ECO:0000256" key="2">
    <source>
        <dbReference type="ARBA" id="ARBA00022801"/>
    </source>
</evidence>
<evidence type="ECO:0000313" key="5">
    <source>
        <dbReference type="EMBL" id="MFD2043327.1"/>
    </source>
</evidence>
<keyword evidence="6" id="KW-1185">Reference proteome</keyword>
<dbReference type="PANTHER" id="PTHR30480:SF16">
    <property type="entry name" value="GLYCOSIDE HYDROLASE FAMILY 3 DOMAIN PROTEIN"/>
    <property type="match status" value="1"/>
</dbReference>
<dbReference type="Pfam" id="PF14172">
    <property type="entry name" value="DUF4309"/>
    <property type="match status" value="1"/>
</dbReference>
<reference evidence="6" key="1">
    <citation type="journal article" date="2019" name="Int. J. Syst. Evol. Microbiol.">
        <title>The Global Catalogue of Microorganisms (GCM) 10K type strain sequencing project: providing services to taxonomists for standard genome sequencing and annotation.</title>
        <authorList>
            <consortium name="The Broad Institute Genomics Platform"/>
            <consortium name="The Broad Institute Genome Sequencing Center for Infectious Disease"/>
            <person name="Wu L."/>
            <person name="Ma J."/>
        </authorList>
    </citation>
    <scope>NUCLEOTIDE SEQUENCE [LARGE SCALE GENOMIC DNA]</scope>
    <source>
        <strain evidence="6">R28</strain>
    </source>
</reference>
<dbReference type="InterPro" id="IPR050226">
    <property type="entry name" value="NagZ_Beta-hexosaminidase"/>
</dbReference>
<proteinExistence type="inferred from homology"/>
<dbReference type="EC" id="3.2.1.52" evidence="5"/>
<dbReference type="EMBL" id="JBHUHQ010000006">
    <property type="protein sequence ID" value="MFD2043327.1"/>
    <property type="molecule type" value="Genomic_DNA"/>
</dbReference>
<evidence type="ECO:0000313" key="6">
    <source>
        <dbReference type="Proteomes" id="UP001597383"/>
    </source>
</evidence>
<dbReference type="Proteomes" id="UP001597383">
    <property type="component" value="Unassembled WGS sequence"/>
</dbReference>
<dbReference type="Pfam" id="PF00933">
    <property type="entry name" value="Glyco_hydro_3"/>
    <property type="match status" value="1"/>
</dbReference>
<dbReference type="PROSITE" id="PS00775">
    <property type="entry name" value="GLYCOSYL_HYDROL_F3"/>
    <property type="match status" value="1"/>
</dbReference>
<dbReference type="InterPro" id="IPR019800">
    <property type="entry name" value="Glyco_hydro_3_AS"/>
</dbReference>
<dbReference type="PANTHER" id="PTHR30480">
    <property type="entry name" value="BETA-HEXOSAMINIDASE-RELATED"/>
    <property type="match status" value="1"/>
</dbReference>
<feature type="domain" description="Glycoside hydrolase family 3 N-terminal" evidence="4">
    <location>
        <begin position="213"/>
        <end position="534"/>
    </location>
</feature>
<keyword evidence="3 5" id="KW-0326">Glycosidase</keyword>
<evidence type="ECO:0000259" key="4">
    <source>
        <dbReference type="Pfam" id="PF00933"/>
    </source>
</evidence>
<dbReference type="Gene3D" id="3.20.20.300">
    <property type="entry name" value="Glycoside hydrolase, family 3, N-terminal domain"/>
    <property type="match status" value="1"/>
</dbReference>
<organism evidence="5 6">
    <name type="scientific">Ornithinibacillus salinisoli</name>
    <dbReference type="NCBI Taxonomy" id="1848459"/>
    <lineage>
        <taxon>Bacteria</taxon>
        <taxon>Bacillati</taxon>
        <taxon>Bacillota</taxon>
        <taxon>Bacilli</taxon>
        <taxon>Bacillales</taxon>
        <taxon>Bacillaceae</taxon>
        <taxon>Ornithinibacillus</taxon>
    </lineage>
</organism>
<dbReference type="InterPro" id="IPR036962">
    <property type="entry name" value="Glyco_hydro_3_N_sf"/>
</dbReference>
<name>A0ABW4VVQ3_9BACI</name>
<dbReference type="InterPro" id="IPR017853">
    <property type="entry name" value="GH"/>
</dbReference>
<dbReference type="GO" id="GO:0004563">
    <property type="term" value="F:beta-N-acetylhexosaminidase activity"/>
    <property type="evidence" value="ECO:0007669"/>
    <property type="project" value="UniProtKB-EC"/>
</dbReference>
<accession>A0ABW4VVQ3</accession>
<dbReference type="RefSeq" id="WP_377555054.1">
    <property type="nucleotide sequence ID" value="NZ_JBHUHQ010000006.1"/>
</dbReference>
<evidence type="ECO:0000256" key="1">
    <source>
        <dbReference type="ARBA" id="ARBA00005336"/>
    </source>
</evidence>
<dbReference type="NCBIfam" id="NF003740">
    <property type="entry name" value="PRK05337.1"/>
    <property type="match status" value="1"/>
</dbReference>
<keyword evidence="2 5" id="KW-0378">Hydrolase</keyword>